<name>A0A9P3G870_9APHY</name>
<dbReference type="OrthoDB" id="413993at2759"/>
<comment type="caution">
    <text evidence="1">The sequence shown here is derived from an EMBL/GenBank/DDBJ whole genome shotgun (WGS) entry which is preliminary data.</text>
</comment>
<dbReference type="GO" id="GO:0016788">
    <property type="term" value="F:hydrolase activity, acting on ester bonds"/>
    <property type="evidence" value="ECO:0007669"/>
    <property type="project" value="InterPro"/>
</dbReference>
<proteinExistence type="predicted"/>
<dbReference type="PANTHER" id="PTHR47345">
    <property type="entry name" value="CUT9-INTERACTING PROTEIN SCN1"/>
    <property type="match status" value="1"/>
</dbReference>
<dbReference type="InterPro" id="IPR032466">
    <property type="entry name" value="Metal_Hydrolase"/>
</dbReference>
<organism evidence="1 2">
    <name type="scientific">Phanerochaete sordida</name>
    <dbReference type="NCBI Taxonomy" id="48140"/>
    <lineage>
        <taxon>Eukaryota</taxon>
        <taxon>Fungi</taxon>
        <taxon>Dikarya</taxon>
        <taxon>Basidiomycota</taxon>
        <taxon>Agaricomycotina</taxon>
        <taxon>Agaricomycetes</taxon>
        <taxon>Polyporales</taxon>
        <taxon>Phanerochaetaceae</taxon>
        <taxon>Phanerochaete</taxon>
    </lineage>
</organism>
<gene>
    <name evidence="1" type="ORF">PsYK624_057660</name>
</gene>
<dbReference type="AlphaFoldDB" id="A0A9P3G870"/>
<evidence type="ECO:0000313" key="2">
    <source>
        <dbReference type="Proteomes" id="UP000703269"/>
    </source>
</evidence>
<accession>A0A9P3G870</accession>
<dbReference type="EMBL" id="BPQB01000013">
    <property type="protein sequence ID" value="GJE89660.1"/>
    <property type="molecule type" value="Genomic_DNA"/>
</dbReference>
<dbReference type="SUPFAM" id="SSF51556">
    <property type="entry name" value="Metallo-dependent hydrolases"/>
    <property type="match status" value="1"/>
</dbReference>
<reference evidence="1 2" key="1">
    <citation type="submission" date="2021-08" db="EMBL/GenBank/DDBJ databases">
        <title>Draft Genome Sequence of Phanerochaete sordida strain YK-624.</title>
        <authorList>
            <person name="Mori T."/>
            <person name="Dohra H."/>
            <person name="Suzuki T."/>
            <person name="Kawagishi H."/>
            <person name="Hirai H."/>
        </authorList>
    </citation>
    <scope>NUCLEOTIDE SEQUENCE [LARGE SCALE GENOMIC DNA]</scope>
    <source>
        <strain evidence="1 2">YK-624</strain>
    </source>
</reference>
<protein>
    <submittedName>
        <fullName evidence="1">TatD DNase family Scn1</fullName>
    </submittedName>
</protein>
<dbReference type="PANTHER" id="PTHR47345:SF1">
    <property type="entry name" value="CUT9-INTERACTING PROTEIN SCN1"/>
    <property type="match status" value="1"/>
</dbReference>
<dbReference type="Gene3D" id="3.20.20.140">
    <property type="entry name" value="Metal-dependent hydrolases"/>
    <property type="match status" value="1"/>
</dbReference>
<dbReference type="InterPro" id="IPR053044">
    <property type="entry name" value="Metallo-hydrolase/TatD-type"/>
</dbReference>
<dbReference type="Pfam" id="PF01026">
    <property type="entry name" value="TatD_DNase"/>
    <property type="match status" value="1"/>
</dbReference>
<sequence>MCSSDPTEISTPSSAPPAFPIPADVLAHVVDVHCHPTDSPISQDVMSSLPIRICAMATRGSDQALVADLARAHPSKVVPCFGYHPWFTHWIAVRPAESRETHYRALFLPEAAPKAQNIEAFERLLPFLPEPTPLADMLAELESHLLEFPDAMLGEVGLDRACRVPCAPPAPPPYVLHDTRRDLSPFTIPLEHQLAVLEAQIDLAVRLRRNVSFHSVKSQQATVELLDRLKTRHGDAWCAISIDMHSCGLSAQTWKDIERKHSNVFLSLSTVINSRSPNHRDLIRECSPNRLMVESDYNDAAHLTSQTWDIIKVVAEAKGWPIEDHWEADLSEDQWGVVRRLENNFQLFQRGGHAPIRKKDRRKLLLEDWESDDESGPRRA</sequence>
<evidence type="ECO:0000313" key="1">
    <source>
        <dbReference type="EMBL" id="GJE89660.1"/>
    </source>
</evidence>
<keyword evidence="2" id="KW-1185">Reference proteome</keyword>
<dbReference type="Proteomes" id="UP000703269">
    <property type="component" value="Unassembled WGS sequence"/>
</dbReference>
<dbReference type="InterPro" id="IPR001130">
    <property type="entry name" value="TatD-like"/>
</dbReference>